<keyword evidence="2" id="KW-1185">Reference proteome</keyword>
<evidence type="ECO:0000313" key="1">
    <source>
        <dbReference type="EMBL" id="AEB12623.1"/>
    </source>
</evidence>
<dbReference type="KEGG" id="mhd:Marky_1892"/>
<dbReference type="Pfam" id="PF05402">
    <property type="entry name" value="PqqD"/>
    <property type="match status" value="1"/>
</dbReference>
<sequence length="100" mass="11171">MRRFDPARSVRAADGVTVERLYGMVLLQHPRGACYALNEVGARVWELLAAPRTLEALVEALAREYDAPRDALRRDVAEFLGWLYREGFLEADPVPKASGA</sequence>
<dbReference type="RefSeq" id="WP_013704669.1">
    <property type="nucleotide sequence ID" value="NC_015387.1"/>
</dbReference>
<dbReference type="AlphaFoldDB" id="F2NKG3"/>
<protein>
    <recommendedName>
        <fullName evidence="3">Coenzyme PQQ synthesis D</fullName>
    </recommendedName>
</protein>
<dbReference type="EMBL" id="CP002630">
    <property type="protein sequence ID" value="AEB12623.1"/>
    <property type="molecule type" value="Genomic_DNA"/>
</dbReference>
<name>F2NKG3_MARHT</name>
<dbReference type="Gene3D" id="1.10.10.1150">
    <property type="entry name" value="Coenzyme PQQ synthesis protein D (PqqD)"/>
    <property type="match status" value="1"/>
</dbReference>
<gene>
    <name evidence="1" type="ordered locus">Marky_1892</name>
</gene>
<dbReference type="Proteomes" id="UP000007030">
    <property type="component" value="Chromosome"/>
</dbReference>
<evidence type="ECO:0008006" key="3">
    <source>
        <dbReference type="Google" id="ProtNLM"/>
    </source>
</evidence>
<proteinExistence type="predicted"/>
<dbReference type="InterPro" id="IPR041881">
    <property type="entry name" value="PqqD_sf"/>
</dbReference>
<dbReference type="HOGENOM" id="CLU_159325_2_0_0"/>
<dbReference type="OrthoDB" id="1495225at2"/>
<accession>F2NKG3</accession>
<organism evidence="1 2">
    <name type="scientific">Marinithermus hydrothermalis (strain DSM 14884 / JCM 11576 / T1)</name>
    <dbReference type="NCBI Taxonomy" id="869210"/>
    <lineage>
        <taxon>Bacteria</taxon>
        <taxon>Thermotogati</taxon>
        <taxon>Deinococcota</taxon>
        <taxon>Deinococci</taxon>
        <taxon>Thermales</taxon>
        <taxon>Thermaceae</taxon>
        <taxon>Marinithermus</taxon>
    </lineage>
</organism>
<dbReference type="InterPro" id="IPR008792">
    <property type="entry name" value="PQQD"/>
</dbReference>
<evidence type="ECO:0000313" key="2">
    <source>
        <dbReference type="Proteomes" id="UP000007030"/>
    </source>
</evidence>
<reference evidence="1 2" key="1">
    <citation type="journal article" date="2012" name="Stand. Genomic Sci.">
        <title>Complete genome sequence of the aerobic, heterotroph Marinithermus hydrothermalis type strain (T1(T)) from a deep-sea hydrothermal vent chimney.</title>
        <authorList>
            <person name="Copeland A."/>
            <person name="Gu W."/>
            <person name="Yasawong M."/>
            <person name="Lapidus A."/>
            <person name="Lucas S."/>
            <person name="Deshpande S."/>
            <person name="Pagani I."/>
            <person name="Tapia R."/>
            <person name="Cheng J.F."/>
            <person name="Goodwin L.A."/>
            <person name="Pitluck S."/>
            <person name="Liolios K."/>
            <person name="Ivanova N."/>
            <person name="Mavromatis K."/>
            <person name="Mikhailova N."/>
            <person name="Pati A."/>
            <person name="Chen A."/>
            <person name="Palaniappan K."/>
            <person name="Land M."/>
            <person name="Pan C."/>
            <person name="Brambilla E.M."/>
            <person name="Rohde M."/>
            <person name="Tindall B.J."/>
            <person name="Sikorski J."/>
            <person name="Goker M."/>
            <person name="Detter J.C."/>
            <person name="Bristow J."/>
            <person name="Eisen J.A."/>
            <person name="Markowitz V."/>
            <person name="Hugenholtz P."/>
            <person name="Kyrpides N.C."/>
            <person name="Klenk H.P."/>
            <person name="Woyke T."/>
        </authorList>
    </citation>
    <scope>NUCLEOTIDE SEQUENCE [LARGE SCALE GENOMIC DNA]</scope>
    <source>
        <strain evidence="2">DSM 14884 / JCM 11576 / T1</strain>
    </source>
</reference>